<comment type="caution">
    <text evidence="1">The sequence shown here is derived from an EMBL/GenBank/DDBJ whole genome shotgun (WGS) entry which is preliminary data.</text>
</comment>
<keyword evidence="2" id="KW-1185">Reference proteome</keyword>
<proteinExistence type="predicted"/>
<evidence type="ECO:0000313" key="1">
    <source>
        <dbReference type="EMBL" id="MFD2681988.1"/>
    </source>
</evidence>
<evidence type="ECO:0000313" key="2">
    <source>
        <dbReference type="Proteomes" id="UP001597506"/>
    </source>
</evidence>
<sequence>MKEHMKIYSLAINKKWNVTFKIIGFEKKGAMGEVYVTTDDGVTSIFRGDNEKEVLQEARDMLRMYRNE</sequence>
<organism evidence="1 2">
    <name type="scientific">Bacillus seohaeanensis</name>
    <dbReference type="NCBI Taxonomy" id="284580"/>
    <lineage>
        <taxon>Bacteria</taxon>
        <taxon>Bacillati</taxon>
        <taxon>Bacillota</taxon>
        <taxon>Bacilli</taxon>
        <taxon>Bacillales</taxon>
        <taxon>Bacillaceae</taxon>
        <taxon>Bacillus</taxon>
    </lineage>
</organism>
<protein>
    <submittedName>
        <fullName evidence="1">Uncharacterized protein</fullName>
    </submittedName>
</protein>
<gene>
    <name evidence="1" type="ORF">ACFSUL_14700</name>
</gene>
<dbReference type="EMBL" id="JBHUMF010000031">
    <property type="protein sequence ID" value="MFD2681988.1"/>
    <property type="molecule type" value="Genomic_DNA"/>
</dbReference>
<accession>A0ABW5RTG2</accession>
<name>A0ABW5RTG2_9BACI</name>
<dbReference type="Proteomes" id="UP001597506">
    <property type="component" value="Unassembled WGS sequence"/>
</dbReference>
<reference evidence="2" key="1">
    <citation type="journal article" date="2019" name="Int. J. Syst. Evol. Microbiol.">
        <title>The Global Catalogue of Microorganisms (GCM) 10K type strain sequencing project: providing services to taxonomists for standard genome sequencing and annotation.</title>
        <authorList>
            <consortium name="The Broad Institute Genomics Platform"/>
            <consortium name="The Broad Institute Genome Sequencing Center for Infectious Disease"/>
            <person name="Wu L."/>
            <person name="Ma J."/>
        </authorList>
    </citation>
    <scope>NUCLEOTIDE SEQUENCE [LARGE SCALE GENOMIC DNA]</scope>
    <source>
        <strain evidence="2">KCTC 3913</strain>
    </source>
</reference>
<dbReference type="RefSeq" id="WP_377936636.1">
    <property type="nucleotide sequence ID" value="NZ_JBHUMF010000031.1"/>
</dbReference>